<dbReference type="InterPro" id="IPR009078">
    <property type="entry name" value="Ferritin-like_SF"/>
</dbReference>
<name>X1V4G1_9ZZZZ</name>
<dbReference type="Gene3D" id="1.10.620.20">
    <property type="entry name" value="Ribonucleotide Reductase, subunit A"/>
    <property type="match status" value="1"/>
</dbReference>
<dbReference type="InterPro" id="IPR011017">
    <property type="entry name" value="TRASH_dom"/>
</dbReference>
<feature type="domain" description="TRASH" evidence="1">
    <location>
        <begin position="6"/>
        <end position="44"/>
    </location>
</feature>
<protein>
    <recommendedName>
        <fullName evidence="1">TRASH domain-containing protein</fullName>
    </recommendedName>
</protein>
<dbReference type="GO" id="GO:0016491">
    <property type="term" value="F:oxidoreductase activity"/>
    <property type="evidence" value="ECO:0007669"/>
    <property type="project" value="InterPro"/>
</dbReference>
<feature type="non-terminal residue" evidence="2">
    <location>
        <position position="45"/>
    </location>
</feature>
<evidence type="ECO:0000259" key="1">
    <source>
        <dbReference type="SMART" id="SM00746"/>
    </source>
</evidence>
<dbReference type="SUPFAM" id="SSF47240">
    <property type="entry name" value="Ferritin-like"/>
    <property type="match status" value="1"/>
</dbReference>
<organism evidence="2">
    <name type="scientific">marine sediment metagenome</name>
    <dbReference type="NCBI Taxonomy" id="412755"/>
    <lineage>
        <taxon>unclassified sequences</taxon>
        <taxon>metagenomes</taxon>
        <taxon>ecological metagenomes</taxon>
    </lineage>
</organism>
<sequence length="45" mass="5369">MEKVKDPVCGMLIDKDAAQGKYHYKGKNYYFCNISCYEKFRKEPE</sequence>
<dbReference type="Pfam" id="PF04945">
    <property type="entry name" value="YHS"/>
    <property type="match status" value="1"/>
</dbReference>
<reference evidence="2" key="1">
    <citation type="journal article" date="2014" name="Front. Microbiol.">
        <title>High frequency of phylogenetically diverse reductive dehalogenase-homologous genes in deep subseafloor sedimentary metagenomes.</title>
        <authorList>
            <person name="Kawai M."/>
            <person name="Futagami T."/>
            <person name="Toyoda A."/>
            <person name="Takaki Y."/>
            <person name="Nishi S."/>
            <person name="Hori S."/>
            <person name="Arai W."/>
            <person name="Tsubouchi T."/>
            <person name="Morono Y."/>
            <person name="Uchiyama I."/>
            <person name="Ito T."/>
            <person name="Fujiyama A."/>
            <person name="Inagaki F."/>
            <person name="Takami H."/>
        </authorList>
    </citation>
    <scope>NUCLEOTIDE SEQUENCE</scope>
    <source>
        <strain evidence="2">Expedition CK06-06</strain>
    </source>
</reference>
<evidence type="ECO:0000313" key="2">
    <source>
        <dbReference type="EMBL" id="GAJ10697.1"/>
    </source>
</evidence>
<comment type="caution">
    <text evidence="2">The sequence shown here is derived from an EMBL/GenBank/DDBJ whole genome shotgun (WGS) entry which is preliminary data.</text>
</comment>
<proteinExistence type="predicted"/>
<accession>X1V4G1</accession>
<dbReference type="EMBL" id="BARW01026917">
    <property type="protein sequence ID" value="GAJ10697.1"/>
    <property type="molecule type" value="Genomic_DNA"/>
</dbReference>
<gene>
    <name evidence="2" type="ORF">S12H4_43792</name>
</gene>
<dbReference type="AlphaFoldDB" id="X1V4G1"/>
<dbReference type="InterPro" id="IPR007029">
    <property type="entry name" value="YHS_dom"/>
</dbReference>
<dbReference type="SMART" id="SM00746">
    <property type="entry name" value="TRASH"/>
    <property type="match status" value="1"/>
</dbReference>
<dbReference type="InterPro" id="IPR012348">
    <property type="entry name" value="RNR-like"/>
</dbReference>